<dbReference type="CDD" id="cd04742">
    <property type="entry name" value="NPD_FabD"/>
    <property type="match status" value="1"/>
</dbReference>
<dbReference type="RefSeq" id="WP_189223367.1">
    <property type="nucleotide sequence ID" value="NZ_BMRG01000004.1"/>
</dbReference>
<organism evidence="7 9">
    <name type="scientific">Saccharothrix coeruleofusca</name>
    <dbReference type="NCBI Taxonomy" id="33919"/>
    <lineage>
        <taxon>Bacteria</taxon>
        <taxon>Bacillati</taxon>
        <taxon>Actinomycetota</taxon>
        <taxon>Actinomycetes</taxon>
        <taxon>Pseudonocardiales</taxon>
        <taxon>Pseudonocardiaceae</taxon>
        <taxon>Saccharothrix</taxon>
    </lineage>
</organism>
<dbReference type="EMBL" id="BMRG01000027">
    <property type="protein sequence ID" value="GGP84929.1"/>
    <property type="molecule type" value="Genomic_DNA"/>
</dbReference>
<keyword evidence="9" id="KW-1185">Reference proteome</keyword>
<dbReference type="Pfam" id="PF03060">
    <property type="entry name" value="NMO"/>
    <property type="match status" value="1"/>
</dbReference>
<dbReference type="InterPro" id="IPR050858">
    <property type="entry name" value="Mal-CoA-ACP_Trans/PKS_FabD"/>
</dbReference>
<dbReference type="Pfam" id="PF21607">
    <property type="entry name" value="FabD_helical_ins"/>
    <property type="match status" value="1"/>
</dbReference>
<evidence type="ECO:0000256" key="2">
    <source>
        <dbReference type="ARBA" id="ARBA00022679"/>
    </source>
</evidence>
<dbReference type="SUPFAM" id="SSF55048">
    <property type="entry name" value="Probable ACP-binding domain of malonyl-CoA ACP transacylase"/>
    <property type="match status" value="1"/>
</dbReference>
<dbReference type="InterPro" id="IPR016036">
    <property type="entry name" value="Malonyl_transacylase_ACP-bd"/>
</dbReference>
<dbReference type="Gene3D" id="3.30.70.250">
    <property type="entry name" value="Malonyl-CoA ACP transacylase, ACP-binding"/>
    <property type="match status" value="1"/>
</dbReference>
<dbReference type="InterPro" id="IPR049489">
    <property type="entry name" value="FabD-like_helical_ins"/>
</dbReference>
<comment type="caution">
    <text evidence="7">The sequence shown here is derived from an EMBL/GenBank/DDBJ whole genome shotgun (WGS) entry which is preliminary data.</text>
</comment>
<evidence type="ECO:0000256" key="5">
    <source>
        <dbReference type="SAM" id="MobiDB-lite"/>
    </source>
</evidence>
<dbReference type="Gene3D" id="3.40.366.10">
    <property type="entry name" value="Malonyl-Coenzyme A Acyl Carrier Protein, domain 2"/>
    <property type="match status" value="1"/>
</dbReference>
<feature type="compositionally biased region" description="Low complexity" evidence="5">
    <location>
        <begin position="295"/>
        <end position="306"/>
    </location>
</feature>
<dbReference type="Pfam" id="PF00698">
    <property type="entry name" value="Acyl_transf_1"/>
    <property type="match status" value="1"/>
</dbReference>
<sequence length="768" mass="81432">MRAWLYPGQGSQHRGMGAGLFERHPDLVAVADAVLGHSVTELCLEDPHDRLGDTRYAQPALFVVGVLSHLAMAEDEPPPDFLAGHSLGEYVALFAAGSFDFPTGVELVRRRGELMSLATGGGMVAVVGPTAGTVSALLAEGGYDDVDIANHNAADQVVLSGPRSSLEALRREIRARGGRCVPLKTSGAFHSRAMRPAAEQFARHLAGVAVADPALPVLSNVTGLPYPPGSVRRLLAEQVHRPVQWARCMAHLLDSGVTEVAEVGPGTVLTGLWRSALRSARRPAPVGDAGGGGATAAARPAASTAEPRPEQLGSTAFRADYGLRYAYLAGSMYHGISSTDLVIRMGRAGLMGFFGAGGLRVERVDEALGEIQAALGRDGRYGANLLSTPDRPDAEEAVVDLYLRRGVRHVEAAAYTRITPALVRYRYAGAHVDRTGRPVAVNRVLAKVSRPEVAAAFLRPPPRAVVDRLVDQGRLTAAEAAVAASLPVSEDLCVEADSGGHTDGGVALALLPSVRRLADEVAGRGAVRVGAAGGLGTPEALAAVFLLGADFVVTGSINQCTPEAGTSEAVKDMLAALDVQDTGYAPAGDMFEAGARVQVVRKGTLFAVRANRLHQLYRGCGGVEEIEPGTRAVLERDVFGRPLDAVWAEVRDHLAARRPDELVRAERDPKRKLGLVLRWYFRHSTAVALRGVERERVNFQVHCGPAMGAFNRWVAGTDLEDRRRRHVDVVAERLMTATARYLRERLDAVAGGPLAERAPSPAVGVGPS</sequence>
<evidence type="ECO:0000256" key="4">
    <source>
        <dbReference type="ARBA" id="ARBA00048462"/>
    </source>
</evidence>
<dbReference type="InterPro" id="IPR004410">
    <property type="entry name" value="Malonyl_CoA-ACP_transAc_FabD"/>
</dbReference>
<feature type="domain" description="Malonyl-CoA:ACP transacylase (MAT)" evidence="6">
    <location>
        <begin position="5"/>
        <end position="302"/>
    </location>
</feature>
<accession>A0A918EEB5</accession>
<dbReference type="InterPro" id="IPR014043">
    <property type="entry name" value="Acyl_transferase_dom"/>
</dbReference>
<dbReference type="EMBL" id="BMRG01000004">
    <property type="protein sequence ID" value="GGP51596.1"/>
    <property type="molecule type" value="Genomic_DNA"/>
</dbReference>
<proteinExistence type="predicted"/>
<dbReference type="NCBIfam" id="TIGR02814">
    <property type="entry name" value="pfaD_fam"/>
    <property type="match status" value="1"/>
</dbReference>
<dbReference type="SUPFAM" id="SSF51412">
    <property type="entry name" value="Inosine monophosphate dehydrogenase (IMPDH)"/>
    <property type="match status" value="1"/>
</dbReference>
<evidence type="ECO:0000259" key="6">
    <source>
        <dbReference type="SMART" id="SM00827"/>
    </source>
</evidence>
<evidence type="ECO:0000313" key="9">
    <source>
        <dbReference type="Proteomes" id="UP000639606"/>
    </source>
</evidence>
<keyword evidence="3" id="KW-0012">Acyltransferase</keyword>
<dbReference type="SMART" id="SM00827">
    <property type="entry name" value="PKS_AT"/>
    <property type="match status" value="1"/>
</dbReference>
<dbReference type="EC" id="2.3.1.39" evidence="1"/>
<evidence type="ECO:0000256" key="3">
    <source>
        <dbReference type="ARBA" id="ARBA00023315"/>
    </source>
</evidence>
<dbReference type="SUPFAM" id="SSF52151">
    <property type="entry name" value="FabD/lysophospholipase-like"/>
    <property type="match status" value="1"/>
</dbReference>
<gene>
    <name evidence="7" type="primary">pksE</name>
    <name evidence="7" type="ORF">GCM10010185_24530</name>
    <name evidence="8" type="ORF">GCM10010185_68450</name>
</gene>
<name>A0A918EEB5_9PSEU</name>
<dbReference type="GO" id="GO:0005829">
    <property type="term" value="C:cytosol"/>
    <property type="evidence" value="ECO:0007669"/>
    <property type="project" value="TreeGrafter"/>
</dbReference>
<dbReference type="PANTHER" id="PTHR42681">
    <property type="entry name" value="MALONYL-COA-ACYL CARRIER PROTEIN TRANSACYLASE, MITOCHONDRIAL"/>
    <property type="match status" value="1"/>
</dbReference>
<reference evidence="7" key="1">
    <citation type="journal article" date="2014" name="Int. J. Syst. Evol. Microbiol.">
        <title>Complete genome sequence of Corynebacterium casei LMG S-19264T (=DSM 44701T), isolated from a smear-ripened cheese.</title>
        <authorList>
            <consortium name="US DOE Joint Genome Institute (JGI-PGF)"/>
            <person name="Walter F."/>
            <person name="Albersmeier A."/>
            <person name="Kalinowski J."/>
            <person name="Ruckert C."/>
        </authorList>
    </citation>
    <scope>NUCLEOTIDE SEQUENCE</scope>
    <source>
        <strain evidence="7">JCM 3313</strain>
    </source>
</reference>
<dbReference type="AlphaFoldDB" id="A0A918EEB5"/>
<dbReference type="Gene3D" id="3.20.20.70">
    <property type="entry name" value="Aldolase class I"/>
    <property type="match status" value="1"/>
</dbReference>
<dbReference type="InterPro" id="IPR013785">
    <property type="entry name" value="Aldolase_TIM"/>
</dbReference>
<dbReference type="NCBIfam" id="TIGR00128">
    <property type="entry name" value="fabD"/>
    <property type="match status" value="1"/>
</dbReference>
<dbReference type="InterPro" id="IPR016035">
    <property type="entry name" value="Acyl_Trfase/lysoPLipase"/>
</dbReference>
<evidence type="ECO:0000313" key="8">
    <source>
        <dbReference type="EMBL" id="GGP84929.1"/>
    </source>
</evidence>
<dbReference type="Proteomes" id="UP000639606">
    <property type="component" value="Unassembled WGS sequence"/>
</dbReference>
<comment type="catalytic activity">
    <reaction evidence="4">
        <text>holo-[ACP] + malonyl-CoA = malonyl-[ACP] + CoA</text>
        <dbReference type="Rhea" id="RHEA:41792"/>
        <dbReference type="Rhea" id="RHEA-COMP:9623"/>
        <dbReference type="Rhea" id="RHEA-COMP:9685"/>
        <dbReference type="ChEBI" id="CHEBI:57287"/>
        <dbReference type="ChEBI" id="CHEBI:57384"/>
        <dbReference type="ChEBI" id="CHEBI:64479"/>
        <dbReference type="ChEBI" id="CHEBI:78449"/>
        <dbReference type="EC" id="2.3.1.39"/>
    </reaction>
</comment>
<dbReference type="InterPro" id="IPR001227">
    <property type="entry name" value="Ac_transferase_dom_sf"/>
</dbReference>
<protein>
    <recommendedName>
        <fullName evidence="1">[acyl-carrier-protein] S-malonyltransferase</fullName>
        <ecNumber evidence="1">2.3.1.39</ecNumber>
    </recommendedName>
</protein>
<evidence type="ECO:0000313" key="7">
    <source>
        <dbReference type="EMBL" id="GGP51596.1"/>
    </source>
</evidence>
<feature type="region of interest" description="Disordered" evidence="5">
    <location>
        <begin position="283"/>
        <end position="313"/>
    </location>
</feature>
<reference evidence="7" key="2">
    <citation type="submission" date="2020-09" db="EMBL/GenBank/DDBJ databases">
        <authorList>
            <person name="Sun Q."/>
            <person name="Ohkuma M."/>
        </authorList>
    </citation>
    <scope>NUCLEOTIDE SEQUENCE</scope>
    <source>
        <strain evidence="7">JCM 3313</strain>
    </source>
</reference>
<dbReference type="GO" id="GO:0006633">
    <property type="term" value="P:fatty acid biosynthetic process"/>
    <property type="evidence" value="ECO:0007669"/>
    <property type="project" value="TreeGrafter"/>
</dbReference>
<dbReference type="InterPro" id="IPR014179">
    <property type="entry name" value="PfaD-like_TIM-barrel"/>
</dbReference>
<evidence type="ECO:0000256" key="1">
    <source>
        <dbReference type="ARBA" id="ARBA00013258"/>
    </source>
</evidence>
<dbReference type="PANTHER" id="PTHR42681:SF1">
    <property type="entry name" value="MALONYL-COA-ACYL CARRIER PROTEIN TRANSACYLASE, MITOCHONDRIAL"/>
    <property type="match status" value="1"/>
</dbReference>
<dbReference type="GO" id="GO:0004314">
    <property type="term" value="F:[acyl-carrier-protein] S-malonyltransferase activity"/>
    <property type="evidence" value="ECO:0007669"/>
    <property type="project" value="UniProtKB-EC"/>
</dbReference>
<keyword evidence="2" id="KW-0808">Transferase</keyword>